<name>V2WMW2_MONRO</name>
<comment type="caution">
    <text evidence="1">The sequence shown here is derived from an EMBL/GenBank/DDBJ whole genome shotgun (WGS) entry which is preliminary data.</text>
</comment>
<proteinExistence type="predicted"/>
<keyword evidence="2" id="KW-1185">Reference proteome</keyword>
<dbReference type="STRING" id="1381753.V2WMW2"/>
<accession>V2WMW2</accession>
<organism evidence="1 2">
    <name type="scientific">Moniliophthora roreri (strain MCA 2997)</name>
    <name type="common">Cocoa frosty pod rot fungus</name>
    <name type="synonym">Crinipellis roreri</name>
    <dbReference type="NCBI Taxonomy" id="1381753"/>
    <lineage>
        <taxon>Eukaryota</taxon>
        <taxon>Fungi</taxon>
        <taxon>Dikarya</taxon>
        <taxon>Basidiomycota</taxon>
        <taxon>Agaricomycotina</taxon>
        <taxon>Agaricomycetes</taxon>
        <taxon>Agaricomycetidae</taxon>
        <taxon>Agaricales</taxon>
        <taxon>Marasmiineae</taxon>
        <taxon>Marasmiaceae</taxon>
        <taxon>Moniliophthora</taxon>
    </lineage>
</organism>
<sequence length="78" mass="8958">MLCHGRRGNNSEQNINETRPGELAVQCIACPIPNVNLLSNWADAPPQMRFLYYLFLSFDICFQLKRKKTSSWSKDPSP</sequence>
<dbReference type="EMBL" id="AWSO01002382">
    <property type="protein sequence ID" value="ESK81560.1"/>
    <property type="molecule type" value="Genomic_DNA"/>
</dbReference>
<evidence type="ECO:0000313" key="1">
    <source>
        <dbReference type="EMBL" id="ESK81560.1"/>
    </source>
</evidence>
<reference evidence="1 2" key="1">
    <citation type="journal article" date="2014" name="BMC Genomics">
        <title>Genome and secretome analysis of the hemibiotrophic fungal pathogen, Moniliophthora roreri, which causes frosty pod rot disease of cacao: mechanisms of the biotrophic and necrotrophic phases.</title>
        <authorList>
            <person name="Meinhardt L.W."/>
            <person name="Costa G.G.L."/>
            <person name="Thomazella D.P.T."/>
            <person name="Teixeira P.J.P.L."/>
            <person name="Carazzolle M.F."/>
            <person name="Schuster S.C."/>
            <person name="Carlson J.E."/>
            <person name="Guiltinan M.J."/>
            <person name="Mieczkowski P."/>
            <person name="Farmer A."/>
            <person name="Ramaraj T."/>
            <person name="Crozier J."/>
            <person name="Davis R.E."/>
            <person name="Shao J."/>
            <person name="Melnick R.L."/>
            <person name="Pereira G.A.G."/>
            <person name="Bailey B.A."/>
        </authorList>
    </citation>
    <scope>NUCLEOTIDE SEQUENCE [LARGE SCALE GENOMIC DNA]</scope>
    <source>
        <strain evidence="1 2">MCA 2997</strain>
    </source>
</reference>
<gene>
    <name evidence="1" type="ORF">Moror_5095</name>
</gene>
<dbReference type="KEGG" id="mrr:Moror_5095"/>
<protein>
    <submittedName>
        <fullName evidence="1">Uncharacterized protein</fullName>
    </submittedName>
</protein>
<dbReference type="AlphaFoldDB" id="V2WMW2"/>
<dbReference type="HOGENOM" id="CLU_2622577_0_0_1"/>
<dbReference type="OrthoDB" id="3257613at2759"/>
<evidence type="ECO:0000313" key="2">
    <source>
        <dbReference type="Proteomes" id="UP000017559"/>
    </source>
</evidence>
<dbReference type="Proteomes" id="UP000017559">
    <property type="component" value="Unassembled WGS sequence"/>
</dbReference>